<evidence type="ECO:0000313" key="3">
    <source>
        <dbReference type="Proteomes" id="UP000095746"/>
    </source>
</evidence>
<evidence type="ECO:0000313" key="2">
    <source>
        <dbReference type="EMBL" id="CUN64047.1"/>
    </source>
</evidence>
<sequence length="62" mass="7045">MKKTTGYILTSIFNFIAAFCFLLSAVFQKQALPKYGFYVAAICFLISAIGFLYTYLKNRKGK</sequence>
<protein>
    <submittedName>
        <fullName evidence="2">Uncharacterized protein</fullName>
    </submittedName>
</protein>
<dbReference type="AlphaFoldDB" id="A0A173YL25"/>
<name>A0A173YL25_FLAPL</name>
<dbReference type="Proteomes" id="UP000095746">
    <property type="component" value="Unassembled WGS sequence"/>
</dbReference>
<feature type="transmembrane region" description="Helical" evidence="1">
    <location>
        <begin position="7"/>
        <end position="29"/>
    </location>
</feature>
<organism evidence="2 3">
    <name type="scientific">Flavonifractor plautii</name>
    <name type="common">Fusobacterium plautii</name>
    <dbReference type="NCBI Taxonomy" id="292800"/>
    <lineage>
        <taxon>Bacteria</taxon>
        <taxon>Bacillati</taxon>
        <taxon>Bacillota</taxon>
        <taxon>Clostridia</taxon>
        <taxon>Eubacteriales</taxon>
        <taxon>Oscillospiraceae</taxon>
        <taxon>Flavonifractor</taxon>
    </lineage>
</organism>
<proteinExistence type="predicted"/>
<reference evidence="2 3" key="1">
    <citation type="submission" date="2015-09" db="EMBL/GenBank/DDBJ databases">
        <authorList>
            <consortium name="Pathogen Informatics"/>
        </authorList>
    </citation>
    <scope>NUCLEOTIDE SEQUENCE [LARGE SCALE GENOMIC DNA]</scope>
    <source>
        <strain evidence="2 3">2789STDY5608854</strain>
    </source>
</reference>
<dbReference type="EMBL" id="CYZT01000006">
    <property type="protein sequence ID" value="CUN64047.1"/>
    <property type="molecule type" value="Genomic_DNA"/>
</dbReference>
<keyword evidence="1" id="KW-1133">Transmembrane helix</keyword>
<gene>
    <name evidence="2" type="ORF">ERS852411_00241</name>
</gene>
<accession>A0A173YL25</accession>
<feature type="transmembrane region" description="Helical" evidence="1">
    <location>
        <begin position="35"/>
        <end position="56"/>
    </location>
</feature>
<keyword evidence="1" id="KW-0812">Transmembrane</keyword>
<keyword evidence="1" id="KW-0472">Membrane</keyword>
<evidence type="ECO:0000256" key="1">
    <source>
        <dbReference type="SAM" id="Phobius"/>
    </source>
</evidence>